<dbReference type="CDD" id="cd00304">
    <property type="entry name" value="RT_like"/>
    <property type="match status" value="1"/>
</dbReference>
<dbReference type="OrthoDB" id="10018421at2759"/>
<dbReference type="EMBL" id="KZ308997">
    <property type="protein sequence ID" value="KAG8236204.1"/>
    <property type="molecule type" value="Genomic_DNA"/>
</dbReference>
<sequence>MQEQGVAMGSPLSPAVANLFMEQFEEKALNAAKKKPKCYFRYVDDTFVVWPHGEEADGKRKLALAKQEFHKKRSLLANNYLSIDTRKRFVETFVCASHVAVKHIP</sequence>
<name>A0A8K0KKY8_LADFU</name>
<evidence type="ECO:0000313" key="2">
    <source>
        <dbReference type="EMBL" id="KAG8236204.1"/>
    </source>
</evidence>
<dbReference type="Pfam" id="PF00078">
    <property type="entry name" value="RVT_1"/>
    <property type="match status" value="1"/>
</dbReference>
<evidence type="ECO:0000313" key="3">
    <source>
        <dbReference type="Proteomes" id="UP000792457"/>
    </source>
</evidence>
<organism evidence="2 3">
    <name type="scientific">Ladona fulva</name>
    <name type="common">Scarce chaser dragonfly</name>
    <name type="synonym">Libellula fulva</name>
    <dbReference type="NCBI Taxonomy" id="123851"/>
    <lineage>
        <taxon>Eukaryota</taxon>
        <taxon>Metazoa</taxon>
        <taxon>Ecdysozoa</taxon>
        <taxon>Arthropoda</taxon>
        <taxon>Hexapoda</taxon>
        <taxon>Insecta</taxon>
        <taxon>Pterygota</taxon>
        <taxon>Palaeoptera</taxon>
        <taxon>Odonata</taxon>
        <taxon>Epiprocta</taxon>
        <taxon>Anisoptera</taxon>
        <taxon>Libelluloidea</taxon>
        <taxon>Libellulidae</taxon>
        <taxon>Ladona</taxon>
    </lineage>
</organism>
<dbReference type="PROSITE" id="PS50878">
    <property type="entry name" value="RT_POL"/>
    <property type="match status" value="1"/>
</dbReference>
<reference evidence="2" key="2">
    <citation type="submission" date="2017-10" db="EMBL/GenBank/DDBJ databases">
        <title>Ladona fulva Genome sequencing and assembly.</title>
        <authorList>
            <person name="Murali S."/>
            <person name="Richards S."/>
            <person name="Bandaranaike D."/>
            <person name="Bellair M."/>
            <person name="Blankenburg K."/>
            <person name="Chao H."/>
            <person name="Dinh H."/>
            <person name="Doddapaneni H."/>
            <person name="Dugan-Rocha S."/>
            <person name="Elkadiri S."/>
            <person name="Gnanaolivu R."/>
            <person name="Hernandez B."/>
            <person name="Skinner E."/>
            <person name="Javaid M."/>
            <person name="Lee S."/>
            <person name="Li M."/>
            <person name="Ming W."/>
            <person name="Munidasa M."/>
            <person name="Muniz J."/>
            <person name="Nguyen L."/>
            <person name="Hughes D."/>
            <person name="Osuji N."/>
            <person name="Pu L.-L."/>
            <person name="Puazo M."/>
            <person name="Qu C."/>
            <person name="Quiroz J."/>
            <person name="Raj R."/>
            <person name="Weissenberger G."/>
            <person name="Xin Y."/>
            <person name="Zou X."/>
            <person name="Han Y."/>
            <person name="Worley K."/>
            <person name="Muzny D."/>
            <person name="Gibbs R."/>
        </authorList>
    </citation>
    <scope>NUCLEOTIDE SEQUENCE</scope>
    <source>
        <strain evidence="2">Sampled in the wild</strain>
    </source>
</reference>
<reference evidence="2" key="1">
    <citation type="submission" date="2013-04" db="EMBL/GenBank/DDBJ databases">
        <authorList>
            <person name="Qu J."/>
            <person name="Murali S.C."/>
            <person name="Bandaranaike D."/>
            <person name="Bellair M."/>
            <person name="Blankenburg K."/>
            <person name="Chao H."/>
            <person name="Dinh H."/>
            <person name="Doddapaneni H."/>
            <person name="Downs B."/>
            <person name="Dugan-Rocha S."/>
            <person name="Elkadiri S."/>
            <person name="Gnanaolivu R.D."/>
            <person name="Hernandez B."/>
            <person name="Javaid M."/>
            <person name="Jayaseelan J.C."/>
            <person name="Lee S."/>
            <person name="Li M."/>
            <person name="Ming W."/>
            <person name="Munidasa M."/>
            <person name="Muniz J."/>
            <person name="Nguyen L."/>
            <person name="Ongeri F."/>
            <person name="Osuji N."/>
            <person name="Pu L.-L."/>
            <person name="Puazo M."/>
            <person name="Qu C."/>
            <person name="Quiroz J."/>
            <person name="Raj R."/>
            <person name="Weissenberger G."/>
            <person name="Xin Y."/>
            <person name="Zou X."/>
            <person name="Han Y."/>
            <person name="Richards S."/>
            <person name="Worley K."/>
            <person name="Muzny D."/>
            <person name="Gibbs R."/>
        </authorList>
    </citation>
    <scope>NUCLEOTIDE SEQUENCE</scope>
    <source>
        <strain evidence="2">Sampled in the wild</strain>
    </source>
</reference>
<proteinExistence type="predicted"/>
<dbReference type="PANTHER" id="PTHR21301:SF10">
    <property type="entry name" value="REVERSE TRANSCRIPTASE DOMAIN-CONTAINING PROTEIN"/>
    <property type="match status" value="1"/>
</dbReference>
<feature type="domain" description="Reverse transcriptase" evidence="1">
    <location>
        <begin position="1"/>
        <end position="94"/>
    </location>
</feature>
<dbReference type="InterPro" id="IPR000477">
    <property type="entry name" value="RT_dom"/>
</dbReference>
<dbReference type="Proteomes" id="UP000792457">
    <property type="component" value="Unassembled WGS sequence"/>
</dbReference>
<accession>A0A8K0KKY8</accession>
<comment type="caution">
    <text evidence="2">The sequence shown here is derived from an EMBL/GenBank/DDBJ whole genome shotgun (WGS) entry which is preliminary data.</text>
</comment>
<keyword evidence="3" id="KW-1185">Reference proteome</keyword>
<gene>
    <name evidence="2" type="ORF">J437_LFUL016712</name>
</gene>
<evidence type="ECO:0000259" key="1">
    <source>
        <dbReference type="PROSITE" id="PS50878"/>
    </source>
</evidence>
<dbReference type="PANTHER" id="PTHR21301">
    <property type="entry name" value="REVERSE TRANSCRIPTASE"/>
    <property type="match status" value="1"/>
</dbReference>
<dbReference type="AlphaFoldDB" id="A0A8K0KKY8"/>
<protein>
    <recommendedName>
        <fullName evidence="1">Reverse transcriptase domain-containing protein</fullName>
    </recommendedName>
</protein>